<evidence type="ECO:0000313" key="17">
    <source>
        <dbReference type="Proteomes" id="UP001237642"/>
    </source>
</evidence>
<evidence type="ECO:0000256" key="6">
    <source>
        <dbReference type="ARBA" id="ARBA00022723"/>
    </source>
</evidence>
<comment type="caution">
    <text evidence="16">The sequence shown here is derived from an EMBL/GenBank/DDBJ whole genome shotgun (WGS) entry which is preliminary data.</text>
</comment>
<dbReference type="EMBL" id="JAUIZM010000009">
    <property type="protein sequence ID" value="KAK1366591.1"/>
    <property type="molecule type" value="Genomic_DNA"/>
</dbReference>
<evidence type="ECO:0000256" key="14">
    <source>
        <dbReference type="ARBA" id="ARBA00049169"/>
    </source>
</evidence>
<evidence type="ECO:0000256" key="3">
    <source>
        <dbReference type="ARBA" id="ARBA00006511"/>
    </source>
</evidence>
<dbReference type="GO" id="GO:0005506">
    <property type="term" value="F:iron ion binding"/>
    <property type="evidence" value="ECO:0007669"/>
    <property type="project" value="InterPro"/>
</dbReference>
<dbReference type="InterPro" id="IPR006620">
    <property type="entry name" value="Pro_4_hyd_alph"/>
</dbReference>
<keyword evidence="6" id="KW-0479">Metal-binding</keyword>
<keyword evidence="11" id="KW-0560">Oxidoreductase</keyword>
<reference evidence="16" key="2">
    <citation type="submission" date="2023-05" db="EMBL/GenBank/DDBJ databases">
        <authorList>
            <person name="Schelkunov M.I."/>
        </authorList>
    </citation>
    <scope>NUCLEOTIDE SEQUENCE</scope>
    <source>
        <strain evidence="16">Hsosn_3</strain>
        <tissue evidence="16">Leaf</tissue>
    </source>
</reference>
<keyword evidence="7" id="KW-0256">Endoplasmic reticulum</keyword>
<evidence type="ECO:0000256" key="12">
    <source>
        <dbReference type="ARBA" id="ARBA00023004"/>
    </source>
</evidence>
<evidence type="ECO:0000256" key="5">
    <source>
        <dbReference type="ARBA" id="ARBA00022692"/>
    </source>
</evidence>
<dbReference type="PANTHER" id="PTHR10869">
    <property type="entry name" value="PROLYL 4-HYDROXYLASE ALPHA SUBUNIT"/>
    <property type="match status" value="1"/>
</dbReference>
<evidence type="ECO:0000259" key="15">
    <source>
        <dbReference type="PROSITE" id="PS51670"/>
    </source>
</evidence>
<comment type="similarity">
    <text evidence="3">Belongs to the P4HA family.</text>
</comment>
<comment type="subcellular location">
    <subcellularLocation>
        <location evidence="2">Endoplasmic reticulum membrane</location>
        <topology evidence="2">Single-pass type II membrane protein</topology>
    </subcellularLocation>
</comment>
<name>A0AAD8HGA0_9APIA</name>
<evidence type="ECO:0000256" key="7">
    <source>
        <dbReference type="ARBA" id="ARBA00022824"/>
    </source>
</evidence>
<dbReference type="Proteomes" id="UP001237642">
    <property type="component" value="Unassembled WGS sequence"/>
</dbReference>
<keyword evidence="13" id="KW-0472">Membrane</keyword>
<dbReference type="GO" id="GO:0004656">
    <property type="term" value="F:procollagen-proline 4-dioxygenase activity"/>
    <property type="evidence" value="ECO:0007669"/>
    <property type="project" value="UniProtKB-EC"/>
</dbReference>
<keyword evidence="10" id="KW-1133">Transmembrane helix</keyword>
<dbReference type="GO" id="GO:0031418">
    <property type="term" value="F:L-ascorbic acid binding"/>
    <property type="evidence" value="ECO:0007669"/>
    <property type="project" value="InterPro"/>
</dbReference>
<comment type="catalytic activity">
    <reaction evidence="14">
        <text>L-prolyl-[collagen] + 2-oxoglutarate + O2 = trans-4-hydroxy-L-prolyl-[collagen] + succinate + CO2</text>
        <dbReference type="Rhea" id="RHEA:18945"/>
        <dbReference type="Rhea" id="RHEA-COMP:11676"/>
        <dbReference type="Rhea" id="RHEA-COMP:11680"/>
        <dbReference type="ChEBI" id="CHEBI:15379"/>
        <dbReference type="ChEBI" id="CHEBI:16526"/>
        <dbReference type="ChEBI" id="CHEBI:16810"/>
        <dbReference type="ChEBI" id="CHEBI:30031"/>
        <dbReference type="ChEBI" id="CHEBI:50342"/>
        <dbReference type="ChEBI" id="CHEBI:61965"/>
        <dbReference type="EC" id="1.14.11.2"/>
    </reaction>
</comment>
<feature type="domain" description="ShKT" evidence="15">
    <location>
        <begin position="311"/>
        <end position="351"/>
    </location>
</feature>
<evidence type="ECO:0000256" key="8">
    <source>
        <dbReference type="ARBA" id="ARBA00022964"/>
    </source>
</evidence>
<dbReference type="SMART" id="SM00702">
    <property type="entry name" value="P4Hc"/>
    <property type="match status" value="1"/>
</dbReference>
<evidence type="ECO:0000256" key="4">
    <source>
        <dbReference type="ARBA" id="ARBA00012269"/>
    </source>
</evidence>
<dbReference type="InterPro" id="IPR045054">
    <property type="entry name" value="P4HA-like"/>
</dbReference>
<keyword evidence="9" id="KW-0735">Signal-anchor</keyword>
<comment type="cofactor">
    <cofactor evidence="1">
        <name>L-ascorbate</name>
        <dbReference type="ChEBI" id="CHEBI:38290"/>
    </cofactor>
</comment>
<dbReference type="Gene3D" id="2.60.120.620">
    <property type="entry name" value="q2cbj1_9rhob like domain"/>
    <property type="match status" value="1"/>
</dbReference>
<dbReference type="PANTHER" id="PTHR10869:SF102">
    <property type="entry name" value="PROLYL 4-HYDROXYLASE 12-RELATED"/>
    <property type="match status" value="1"/>
</dbReference>
<dbReference type="GO" id="GO:0005789">
    <property type="term" value="C:endoplasmic reticulum membrane"/>
    <property type="evidence" value="ECO:0007669"/>
    <property type="project" value="UniProtKB-SubCell"/>
</dbReference>
<keyword evidence="12" id="KW-0408">Iron</keyword>
<evidence type="ECO:0000256" key="2">
    <source>
        <dbReference type="ARBA" id="ARBA00004648"/>
    </source>
</evidence>
<evidence type="ECO:0000256" key="1">
    <source>
        <dbReference type="ARBA" id="ARBA00001961"/>
    </source>
</evidence>
<keyword evidence="5" id="KW-0812">Transmembrane</keyword>
<reference evidence="16" key="1">
    <citation type="submission" date="2023-02" db="EMBL/GenBank/DDBJ databases">
        <title>Genome of toxic invasive species Heracleum sosnowskyi carries increased number of genes despite the absence of recent whole-genome duplications.</title>
        <authorList>
            <person name="Schelkunov M."/>
            <person name="Shtratnikova V."/>
            <person name="Makarenko M."/>
            <person name="Klepikova A."/>
            <person name="Omelchenko D."/>
            <person name="Novikova G."/>
            <person name="Obukhova E."/>
            <person name="Bogdanov V."/>
            <person name="Penin A."/>
            <person name="Logacheva M."/>
        </authorList>
    </citation>
    <scope>NUCLEOTIDE SEQUENCE</scope>
    <source>
        <strain evidence="16">Hsosn_3</strain>
        <tissue evidence="16">Leaf</tissue>
    </source>
</reference>
<keyword evidence="8" id="KW-0223">Dioxygenase</keyword>
<proteinExistence type="inferred from homology"/>
<gene>
    <name evidence="16" type="ORF">POM88_042152</name>
</gene>
<evidence type="ECO:0000256" key="9">
    <source>
        <dbReference type="ARBA" id="ARBA00022968"/>
    </source>
</evidence>
<keyword evidence="17" id="KW-1185">Reference proteome</keyword>
<dbReference type="EC" id="1.14.11.2" evidence="4"/>
<protein>
    <recommendedName>
        <fullName evidence="4">procollagen-proline 4-dioxygenase</fullName>
        <ecNumber evidence="4">1.14.11.2</ecNumber>
    </recommendedName>
</protein>
<organism evidence="16 17">
    <name type="scientific">Heracleum sosnowskyi</name>
    <dbReference type="NCBI Taxonomy" id="360622"/>
    <lineage>
        <taxon>Eukaryota</taxon>
        <taxon>Viridiplantae</taxon>
        <taxon>Streptophyta</taxon>
        <taxon>Embryophyta</taxon>
        <taxon>Tracheophyta</taxon>
        <taxon>Spermatophyta</taxon>
        <taxon>Magnoliopsida</taxon>
        <taxon>eudicotyledons</taxon>
        <taxon>Gunneridae</taxon>
        <taxon>Pentapetalae</taxon>
        <taxon>asterids</taxon>
        <taxon>campanulids</taxon>
        <taxon>Apiales</taxon>
        <taxon>Apiaceae</taxon>
        <taxon>Apioideae</taxon>
        <taxon>apioid superclade</taxon>
        <taxon>Tordylieae</taxon>
        <taxon>Tordyliinae</taxon>
        <taxon>Heracleum</taxon>
    </lineage>
</organism>
<evidence type="ECO:0000256" key="13">
    <source>
        <dbReference type="ARBA" id="ARBA00023136"/>
    </source>
</evidence>
<sequence>MPRFAAWLLMLGRKHKLLAILTMENLGLQPHSDLYVYVYVYVSLLNLSMATHLSNCVFLLTLLSSFSILLAQTSRKELRTKEATQDTVIQQAGPIQSNKFNPTRSVQLSSRPRVFLYKGFLSDEECDHLILLGHGKEENFVSYIDNMQKDEIISRIEERISAWTFLPRENSHPMNIMHYGPEDNKQKYDFFGNQSKLLPTEQIMATVIFYLSNVSQGGQILFPESDDSQLVNSHVRNLIWSDCTKSSNAIRPTKGNAILFFNLHLSATPDRTSSHLRCPVLEGEMWCAAKFFNIKAVAPVKVNLQVDDSDCSDEDESCLKWAEIGECQRNPVFMIGSSDYYGSCRKSCNAC</sequence>
<evidence type="ECO:0000256" key="11">
    <source>
        <dbReference type="ARBA" id="ARBA00023002"/>
    </source>
</evidence>
<dbReference type="PROSITE" id="PS51670">
    <property type="entry name" value="SHKT"/>
    <property type="match status" value="1"/>
</dbReference>
<evidence type="ECO:0000256" key="10">
    <source>
        <dbReference type="ARBA" id="ARBA00022989"/>
    </source>
</evidence>
<evidence type="ECO:0000313" key="16">
    <source>
        <dbReference type="EMBL" id="KAK1366591.1"/>
    </source>
</evidence>
<dbReference type="InterPro" id="IPR003582">
    <property type="entry name" value="ShKT_dom"/>
</dbReference>
<dbReference type="AlphaFoldDB" id="A0AAD8HGA0"/>
<accession>A0AAD8HGA0</accession>